<proteinExistence type="predicted"/>
<dbReference type="Proteomes" id="UP001165079">
    <property type="component" value="Unassembled WGS sequence"/>
</dbReference>
<protein>
    <recommendedName>
        <fullName evidence="1">SseB protein N-terminal domain-containing protein</fullName>
    </recommendedName>
</protein>
<dbReference type="RefSeq" id="WP_285664618.1">
    <property type="nucleotide sequence ID" value="NZ_BSTX01000003.1"/>
</dbReference>
<comment type="caution">
    <text evidence="2">The sequence shown here is derived from an EMBL/GenBank/DDBJ whole genome shotgun (WGS) entry which is preliminary data.</text>
</comment>
<organism evidence="2 3">
    <name type="scientific">Actinorhabdospora filicis</name>
    <dbReference type="NCBI Taxonomy" id="1785913"/>
    <lineage>
        <taxon>Bacteria</taxon>
        <taxon>Bacillati</taxon>
        <taxon>Actinomycetota</taxon>
        <taxon>Actinomycetes</taxon>
        <taxon>Micromonosporales</taxon>
        <taxon>Micromonosporaceae</taxon>
        <taxon>Actinorhabdospora</taxon>
    </lineage>
</organism>
<dbReference type="InterPro" id="IPR049975">
    <property type="entry name" value="SAV_915-like_dom"/>
</dbReference>
<evidence type="ECO:0000313" key="2">
    <source>
        <dbReference type="EMBL" id="GLZ79467.1"/>
    </source>
</evidence>
<sequence length="89" mass="9621">MSDAHLYVPVHQSRLAAVIRTGRLPQGERVGIAFTSLEHLAAAMGDRQPWTRLAESALRSMLRPLGVNRIQVDPILVAPDISMPVAAGV</sequence>
<evidence type="ECO:0000313" key="3">
    <source>
        <dbReference type="Proteomes" id="UP001165079"/>
    </source>
</evidence>
<dbReference type="Pfam" id="PF07179">
    <property type="entry name" value="SseB"/>
    <property type="match status" value="1"/>
</dbReference>
<keyword evidence="3" id="KW-1185">Reference proteome</keyword>
<gene>
    <name evidence="2" type="ORF">Afil01_42740</name>
</gene>
<accession>A0A9W6SP26</accession>
<dbReference type="EMBL" id="BSTX01000003">
    <property type="protein sequence ID" value="GLZ79467.1"/>
    <property type="molecule type" value="Genomic_DNA"/>
</dbReference>
<reference evidence="2" key="1">
    <citation type="submission" date="2023-03" db="EMBL/GenBank/DDBJ databases">
        <title>Actinorhabdospora filicis NBRC 111898.</title>
        <authorList>
            <person name="Ichikawa N."/>
            <person name="Sato H."/>
            <person name="Tonouchi N."/>
        </authorList>
    </citation>
    <scope>NUCLEOTIDE SEQUENCE</scope>
    <source>
        <strain evidence="2">NBRC 111898</strain>
    </source>
</reference>
<dbReference type="AlphaFoldDB" id="A0A9W6SP26"/>
<name>A0A9W6SP26_9ACTN</name>
<dbReference type="InterPro" id="IPR009839">
    <property type="entry name" value="SseB_N"/>
</dbReference>
<evidence type="ECO:0000259" key="1">
    <source>
        <dbReference type="Pfam" id="PF07179"/>
    </source>
</evidence>
<feature type="domain" description="SseB protein N-terminal" evidence="1">
    <location>
        <begin position="3"/>
        <end position="74"/>
    </location>
</feature>
<dbReference type="NCBIfam" id="NF042914">
    <property type="entry name" value="SAV915_dom"/>
    <property type="match status" value="1"/>
</dbReference>